<proteinExistence type="predicted"/>
<dbReference type="PANTHER" id="PTHR11601:SF50">
    <property type="entry name" value="CYSTEINE DESULFURASE ISCS 2-RELATED"/>
    <property type="match status" value="1"/>
</dbReference>
<evidence type="ECO:0000313" key="5">
    <source>
        <dbReference type="EMBL" id="PST40975.1"/>
    </source>
</evidence>
<dbReference type="Pfam" id="PF00266">
    <property type="entry name" value="Aminotran_5"/>
    <property type="match status" value="1"/>
</dbReference>
<evidence type="ECO:0000259" key="3">
    <source>
        <dbReference type="Pfam" id="PF00266"/>
    </source>
</evidence>
<name>A0A2T3G0A0_9FIRM</name>
<gene>
    <name evidence="5" type="ORF">C7U55_04850</name>
    <name evidence="4" type="ORF">LJD69_06980</name>
</gene>
<reference evidence="4" key="3">
    <citation type="submission" date="2021-10" db="EMBL/GenBank/DDBJ databases">
        <title>Collection of gut derived symbiotic bacterial strains cultured from healthy donors.</title>
        <authorList>
            <person name="Lin H."/>
            <person name="Littmann E."/>
            <person name="Kohout C."/>
            <person name="Pamer E.G."/>
        </authorList>
    </citation>
    <scope>NUCLEOTIDE SEQUENCE</scope>
    <source>
        <strain evidence="4">DFI.4.48</strain>
    </source>
</reference>
<dbReference type="EMBL" id="JAJDKZ010000016">
    <property type="protein sequence ID" value="MCB8610335.1"/>
    <property type="molecule type" value="Genomic_DNA"/>
</dbReference>
<dbReference type="GeneID" id="77470426"/>
<dbReference type="EMBL" id="PYLP01000004">
    <property type="protein sequence ID" value="PST40975.1"/>
    <property type="molecule type" value="Genomic_DNA"/>
</dbReference>
<dbReference type="Gene3D" id="3.90.1150.10">
    <property type="entry name" value="Aspartate Aminotransferase, domain 1"/>
    <property type="match status" value="1"/>
</dbReference>
<dbReference type="Gene3D" id="3.40.640.10">
    <property type="entry name" value="Type I PLP-dependent aspartate aminotransferase-like (Major domain)"/>
    <property type="match status" value="1"/>
</dbReference>
<dbReference type="InterPro" id="IPR015422">
    <property type="entry name" value="PyrdxlP-dep_Trfase_small"/>
</dbReference>
<dbReference type="InterPro" id="IPR000192">
    <property type="entry name" value="Aminotrans_V_dom"/>
</dbReference>
<dbReference type="PIRSF" id="PIRSF005572">
    <property type="entry name" value="NifS"/>
    <property type="match status" value="1"/>
</dbReference>
<keyword evidence="5" id="KW-0808">Transferase</keyword>
<reference evidence="6" key="1">
    <citation type="submission" date="2018-03" db="EMBL/GenBank/DDBJ databases">
        <title>Lachnoclostridium SNUG30370 gen.nov., sp.nov., isolated from human faeces.</title>
        <authorList>
            <person name="Seo B."/>
            <person name="Jeon K."/>
            <person name="Ko G."/>
        </authorList>
    </citation>
    <scope>NUCLEOTIDE SEQUENCE [LARGE SCALE GENOMIC DNA]</scope>
    <source>
        <strain evidence="6">SNUG30370</strain>
    </source>
</reference>
<dbReference type="AlphaFoldDB" id="A0A2T3G0A0"/>
<reference evidence="5" key="2">
    <citation type="journal article" date="2019" name="Int. J. Syst. Evol. Microbiol.">
        <title>Faecalibacillus intestinalis gen. nov., sp. nov. and Faecalibacillus faecis sp. nov., isolated from human faeces.</title>
        <authorList>
            <person name="Seo B."/>
            <person name="Jeon K."/>
            <person name="Baek I."/>
            <person name="Lee Y.M."/>
            <person name="Baek K."/>
            <person name="Ko G."/>
        </authorList>
    </citation>
    <scope>NUCLEOTIDE SEQUENCE</scope>
    <source>
        <strain evidence="5">SNUG30370</strain>
    </source>
</reference>
<comment type="cofactor">
    <cofactor evidence="1">
        <name>pyridoxal 5'-phosphate</name>
        <dbReference type="ChEBI" id="CHEBI:597326"/>
    </cofactor>
</comment>
<dbReference type="RefSeq" id="WP_106987591.1">
    <property type="nucleotide sequence ID" value="NZ_JAJDKR010000012.1"/>
</dbReference>
<comment type="caution">
    <text evidence="5">The sequence shown here is derived from an EMBL/GenBank/DDBJ whole genome shotgun (WGS) entry which is preliminary data.</text>
</comment>
<keyword evidence="6" id="KW-1185">Reference proteome</keyword>
<dbReference type="InterPro" id="IPR015424">
    <property type="entry name" value="PyrdxlP-dep_Trfase"/>
</dbReference>
<feature type="domain" description="Aminotransferase class V" evidence="3">
    <location>
        <begin position="2"/>
        <end position="360"/>
    </location>
</feature>
<accession>A0A2T3G0A0</accession>
<evidence type="ECO:0000313" key="4">
    <source>
        <dbReference type="EMBL" id="MCB8610335.1"/>
    </source>
</evidence>
<protein>
    <submittedName>
        <fullName evidence="5">Aminotransferase V</fullName>
    </submittedName>
    <submittedName>
        <fullName evidence="4">Cysteine desulfurase</fullName>
    </submittedName>
</protein>
<dbReference type="GO" id="GO:0008483">
    <property type="term" value="F:transaminase activity"/>
    <property type="evidence" value="ECO:0007669"/>
    <property type="project" value="UniProtKB-KW"/>
</dbReference>
<sequence>MIYLDYAANTPIEKEVLDTYYQATMHYFANPNANHSLGLQAKDIIDQITKKIAEQLHVLPEEIIYTSGASEANNLAIKGVLERYKHRGKHILISPLEHNSILSSLTKMQELGFVVEMLPLKKNGQVDVAQIKSLLKEDTILVSVCSVDSELGIRQPIEEIGKVLKDYKYCFFHSDASQAIGKVAIDYQNVDLVTVAPHKFYGMLGTGILIKKKNVGLKTQIDGGKSTTVFRSGTPELAHIVSIEKALEIAFSKQQERIEYVKKLNYKIVDELKEYPQVLLNHTECSLPHVINISLKGIKATKFAELLDHQGVYVSTKTSCCPAETPSKMIYALFHDRGRALSSFRISLSHLTTEKEIDEFLAIFSQCYKECFGNGKI</sequence>
<evidence type="ECO:0000313" key="6">
    <source>
        <dbReference type="Proteomes" id="UP000241201"/>
    </source>
</evidence>
<dbReference type="Proteomes" id="UP001198439">
    <property type="component" value="Unassembled WGS sequence"/>
</dbReference>
<organism evidence="5 6">
    <name type="scientific">Faecalibacillus faecis</name>
    <dbReference type="NCBI Taxonomy" id="1982628"/>
    <lineage>
        <taxon>Bacteria</taxon>
        <taxon>Bacillati</taxon>
        <taxon>Bacillota</taxon>
        <taxon>Erysipelotrichia</taxon>
        <taxon>Erysipelotrichales</taxon>
        <taxon>Coprobacillaceae</taxon>
        <taxon>Faecalibacillus</taxon>
    </lineage>
</organism>
<dbReference type="InterPro" id="IPR016454">
    <property type="entry name" value="Cysteine_dSase"/>
</dbReference>
<evidence type="ECO:0000256" key="1">
    <source>
        <dbReference type="ARBA" id="ARBA00001933"/>
    </source>
</evidence>
<evidence type="ECO:0000256" key="2">
    <source>
        <dbReference type="ARBA" id="ARBA00022898"/>
    </source>
</evidence>
<keyword evidence="2" id="KW-0663">Pyridoxal phosphate</keyword>
<dbReference type="SUPFAM" id="SSF53383">
    <property type="entry name" value="PLP-dependent transferases"/>
    <property type="match status" value="1"/>
</dbReference>
<keyword evidence="5" id="KW-0032">Aminotransferase</keyword>
<dbReference type="Proteomes" id="UP000241201">
    <property type="component" value="Unassembled WGS sequence"/>
</dbReference>
<dbReference type="InterPro" id="IPR015421">
    <property type="entry name" value="PyrdxlP-dep_Trfase_major"/>
</dbReference>
<dbReference type="PANTHER" id="PTHR11601">
    <property type="entry name" value="CYSTEINE DESULFURYLASE FAMILY MEMBER"/>
    <property type="match status" value="1"/>
</dbReference>